<protein>
    <submittedName>
        <fullName evidence="1">Uncharacterized protein</fullName>
    </submittedName>
</protein>
<proteinExistence type="predicted"/>
<name>A0A1M5L0D3_SALEC</name>
<evidence type="ECO:0000313" key="2">
    <source>
        <dbReference type="Proteomes" id="UP000183945"/>
    </source>
</evidence>
<keyword evidence="2" id="KW-1185">Reference proteome</keyword>
<organism evidence="1 2">
    <name type="scientific">Salegentibacter echinorum</name>
    <dbReference type="NCBI Taxonomy" id="1073325"/>
    <lineage>
        <taxon>Bacteria</taxon>
        <taxon>Pseudomonadati</taxon>
        <taxon>Bacteroidota</taxon>
        <taxon>Flavobacteriia</taxon>
        <taxon>Flavobacteriales</taxon>
        <taxon>Flavobacteriaceae</taxon>
        <taxon>Salegentibacter</taxon>
    </lineage>
</organism>
<dbReference type="Proteomes" id="UP000183945">
    <property type="component" value="Unassembled WGS sequence"/>
</dbReference>
<dbReference type="RefSeq" id="WP_072881360.1">
    <property type="nucleotide sequence ID" value="NZ_FQVT01000017.1"/>
</dbReference>
<dbReference type="OrthoDB" id="982995at2"/>
<sequence length="101" mass="11745">MNTESKQSLKKSFAGQGQDKKFVAQMDEVFRAFKNQPSTMLMVSVKTGILRANICRYVAKWKKQGRIVEVKNELCRISKFPARYYSTDKKLFPISKQTKLF</sequence>
<gene>
    <name evidence="1" type="ORF">SAMN05444483_11724</name>
</gene>
<evidence type="ECO:0000313" key="1">
    <source>
        <dbReference type="EMBL" id="SHG57883.1"/>
    </source>
</evidence>
<dbReference type="STRING" id="1073325.SAMN05444483_11724"/>
<dbReference type="AlphaFoldDB" id="A0A1M5L0D3"/>
<accession>A0A1M5L0D3</accession>
<reference evidence="2" key="1">
    <citation type="submission" date="2016-11" db="EMBL/GenBank/DDBJ databases">
        <authorList>
            <person name="Varghese N."/>
            <person name="Submissions S."/>
        </authorList>
    </citation>
    <scope>NUCLEOTIDE SEQUENCE [LARGE SCALE GENOMIC DNA]</scope>
    <source>
        <strain evidence="2">DSM 24579</strain>
    </source>
</reference>
<dbReference type="EMBL" id="FQVT01000017">
    <property type="protein sequence ID" value="SHG57883.1"/>
    <property type="molecule type" value="Genomic_DNA"/>
</dbReference>